<proteinExistence type="predicted"/>
<evidence type="ECO:0000313" key="2">
    <source>
        <dbReference type="Proteomes" id="UP000009183"/>
    </source>
</evidence>
<dbReference type="PaxDb" id="29760-VIT_16s0115g00470.t01"/>
<accession>F6HCP8</accession>
<dbReference type="InParanoid" id="F6HCP8"/>
<keyword evidence="2" id="KW-1185">Reference proteome</keyword>
<dbReference type="AlphaFoldDB" id="F6HCP8"/>
<name>F6HCP8_VITVI</name>
<evidence type="ECO:0000313" key="1">
    <source>
        <dbReference type="EMBL" id="CCB49993.1"/>
    </source>
</evidence>
<sequence>MRALLCGSRASFSRSGHKPLVKQVEWVE</sequence>
<dbReference type="Proteomes" id="UP000009183">
    <property type="component" value="Chromosome 16"/>
</dbReference>
<protein>
    <submittedName>
        <fullName evidence="1">Uncharacterized protein</fullName>
    </submittedName>
</protein>
<dbReference type="EMBL" id="FN595518">
    <property type="protein sequence ID" value="CCB49993.1"/>
    <property type="molecule type" value="Genomic_DNA"/>
</dbReference>
<dbReference type="HOGENOM" id="CLU_3413552_0_0_1"/>
<gene>
    <name evidence="1" type="ordered locus">VIT_16s0115g00470</name>
</gene>
<organism evidence="1 2">
    <name type="scientific">Vitis vinifera</name>
    <name type="common">Grape</name>
    <dbReference type="NCBI Taxonomy" id="29760"/>
    <lineage>
        <taxon>Eukaryota</taxon>
        <taxon>Viridiplantae</taxon>
        <taxon>Streptophyta</taxon>
        <taxon>Embryophyta</taxon>
        <taxon>Tracheophyta</taxon>
        <taxon>Spermatophyta</taxon>
        <taxon>Magnoliopsida</taxon>
        <taxon>eudicotyledons</taxon>
        <taxon>Gunneridae</taxon>
        <taxon>Pentapetalae</taxon>
        <taxon>rosids</taxon>
        <taxon>Vitales</taxon>
        <taxon>Vitaceae</taxon>
        <taxon>Viteae</taxon>
        <taxon>Vitis</taxon>
    </lineage>
</organism>
<reference evidence="2" key="1">
    <citation type="journal article" date="2007" name="Nature">
        <title>The grapevine genome sequence suggests ancestral hexaploidization in major angiosperm phyla.</title>
        <authorList>
            <consortium name="The French-Italian Public Consortium for Grapevine Genome Characterization."/>
            <person name="Jaillon O."/>
            <person name="Aury J.-M."/>
            <person name="Noel B."/>
            <person name="Policriti A."/>
            <person name="Clepet C."/>
            <person name="Casagrande A."/>
            <person name="Choisne N."/>
            <person name="Aubourg S."/>
            <person name="Vitulo N."/>
            <person name="Jubin C."/>
            <person name="Vezzi A."/>
            <person name="Legeai F."/>
            <person name="Hugueney P."/>
            <person name="Dasilva C."/>
            <person name="Horner D."/>
            <person name="Mica E."/>
            <person name="Jublot D."/>
            <person name="Poulain J."/>
            <person name="Bruyere C."/>
            <person name="Billault A."/>
            <person name="Segurens B."/>
            <person name="Gouyvenoux M."/>
            <person name="Ugarte E."/>
            <person name="Cattonaro F."/>
            <person name="Anthouard V."/>
            <person name="Vico V."/>
            <person name="Del Fabbro C."/>
            <person name="Alaux M."/>
            <person name="Di Gaspero G."/>
            <person name="Dumas V."/>
            <person name="Felice N."/>
            <person name="Paillard S."/>
            <person name="Juman I."/>
            <person name="Moroldo M."/>
            <person name="Scalabrin S."/>
            <person name="Canaguier A."/>
            <person name="Le Clainche I."/>
            <person name="Malacrida G."/>
            <person name="Durand E."/>
            <person name="Pesole G."/>
            <person name="Laucou V."/>
            <person name="Chatelet P."/>
            <person name="Merdinoglu D."/>
            <person name="Delledonne M."/>
            <person name="Pezzotti M."/>
            <person name="Lecharny A."/>
            <person name="Scarpelli C."/>
            <person name="Artiguenave F."/>
            <person name="Pe M.E."/>
            <person name="Valle G."/>
            <person name="Morgante M."/>
            <person name="Caboche M."/>
            <person name="Adam-Blondon A.-F."/>
            <person name="Weissenbach J."/>
            <person name="Quetier F."/>
            <person name="Wincker P."/>
        </authorList>
    </citation>
    <scope>NUCLEOTIDE SEQUENCE [LARGE SCALE GENOMIC DNA]</scope>
    <source>
        <strain evidence="2">cv. Pinot noir / PN40024</strain>
    </source>
</reference>